<dbReference type="eggNOG" id="KOG0819">
    <property type="taxonomic scope" value="Eukaryota"/>
</dbReference>
<dbReference type="InParanoid" id="E9G1C8"/>
<dbReference type="SUPFAM" id="SSF47874">
    <property type="entry name" value="Annexin"/>
    <property type="match status" value="1"/>
</dbReference>
<proteinExistence type="inferred from homology"/>
<evidence type="ECO:0000256" key="4">
    <source>
        <dbReference type="ARBA" id="ARBA00023216"/>
    </source>
</evidence>
<dbReference type="PhylomeDB" id="E9G1C8"/>
<dbReference type="GO" id="GO:0005737">
    <property type="term" value="C:cytoplasm"/>
    <property type="evidence" value="ECO:0000318"/>
    <property type="project" value="GO_Central"/>
</dbReference>
<dbReference type="FunFam" id="1.10.220.10:FF:000002">
    <property type="entry name" value="Annexin"/>
    <property type="match status" value="1"/>
</dbReference>
<dbReference type="FunFam" id="1.10.220.10:FF:000001">
    <property type="entry name" value="Annexin"/>
    <property type="match status" value="1"/>
</dbReference>
<dbReference type="PRINTS" id="PR00196">
    <property type="entry name" value="ANNEXIN"/>
</dbReference>
<dbReference type="GO" id="GO:0001786">
    <property type="term" value="F:phosphatidylserine binding"/>
    <property type="evidence" value="ECO:0000318"/>
    <property type="project" value="GO_Central"/>
</dbReference>
<dbReference type="SMART" id="SM00335">
    <property type="entry name" value="ANX"/>
    <property type="match status" value="4"/>
</dbReference>
<dbReference type="Pfam" id="PF00191">
    <property type="entry name" value="Annexin"/>
    <property type="match status" value="4"/>
</dbReference>
<dbReference type="GO" id="GO:0012506">
    <property type="term" value="C:vesicle membrane"/>
    <property type="evidence" value="ECO:0000318"/>
    <property type="project" value="GO_Central"/>
</dbReference>
<sequence length="325" mass="36385">MENNVNSKLIFQNIPTVFPASSFNPRADADALHKAMKGLGTDEKVLISILCHRTRDQRVSINHAYKAGYGKDLESALKSELSGGFENLMVALCLPLAEFMAREVHHAISGMGTNEGTLIEILCSGTNQDIREMNAAYQQLYGHPMENDIKGDTSGEFELLLVSLVQGQRDENQTVDVYEARADTHLLFQAGTAKVGTNESVFHSILASRSWPHLRMVMYEYQEMHGHTLEHAVMSEFSFNAERGLLTILQCAKNRHEYFAHRLHHAISGLGTNDRNLIRIMVSRCDVDLNNIKQEYERKFSRSLQADVSGDSSGDYQRALLALLG</sequence>
<dbReference type="PANTHER" id="PTHR10502">
    <property type="entry name" value="ANNEXIN"/>
    <property type="match status" value="1"/>
</dbReference>
<dbReference type="AlphaFoldDB" id="E9G1C8"/>
<dbReference type="PANTHER" id="PTHR10502:SF102">
    <property type="entry name" value="ANNEXIN B11"/>
    <property type="match status" value="1"/>
</dbReference>
<accession>E9G1C8</accession>
<comment type="similarity">
    <text evidence="1 6">Belongs to the annexin family.</text>
</comment>
<keyword evidence="5 6" id="KW-0111">Calcium/phospholipid-binding</keyword>
<dbReference type="EMBL" id="GL732529">
    <property type="protein sequence ID" value="EFX86657.1"/>
    <property type="molecule type" value="Genomic_DNA"/>
</dbReference>
<keyword evidence="2 6" id="KW-0677">Repeat</keyword>
<evidence type="ECO:0000256" key="1">
    <source>
        <dbReference type="ARBA" id="ARBA00007831"/>
    </source>
</evidence>
<dbReference type="GO" id="GO:0005509">
    <property type="term" value="F:calcium ion binding"/>
    <property type="evidence" value="ECO:0007669"/>
    <property type="project" value="InterPro"/>
</dbReference>
<evidence type="ECO:0000313" key="7">
    <source>
        <dbReference type="EMBL" id="EFX86657.1"/>
    </source>
</evidence>
<dbReference type="FunFam" id="1.10.220.10:FF:000004">
    <property type="entry name" value="Annexin"/>
    <property type="match status" value="1"/>
</dbReference>
<reference evidence="7 8" key="1">
    <citation type="journal article" date="2011" name="Science">
        <title>The ecoresponsive genome of Daphnia pulex.</title>
        <authorList>
            <person name="Colbourne J.K."/>
            <person name="Pfrender M.E."/>
            <person name="Gilbert D."/>
            <person name="Thomas W.K."/>
            <person name="Tucker A."/>
            <person name="Oakley T.H."/>
            <person name="Tokishita S."/>
            <person name="Aerts A."/>
            <person name="Arnold G.J."/>
            <person name="Basu M.K."/>
            <person name="Bauer D.J."/>
            <person name="Caceres C.E."/>
            <person name="Carmel L."/>
            <person name="Casola C."/>
            <person name="Choi J.H."/>
            <person name="Detter J.C."/>
            <person name="Dong Q."/>
            <person name="Dusheyko S."/>
            <person name="Eads B.D."/>
            <person name="Frohlich T."/>
            <person name="Geiler-Samerotte K.A."/>
            <person name="Gerlach D."/>
            <person name="Hatcher P."/>
            <person name="Jogdeo S."/>
            <person name="Krijgsveld J."/>
            <person name="Kriventseva E.V."/>
            <person name="Kultz D."/>
            <person name="Laforsch C."/>
            <person name="Lindquist E."/>
            <person name="Lopez J."/>
            <person name="Manak J.R."/>
            <person name="Muller J."/>
            <person name="Pangilinan J."/>
            <person name="Patwardhan R.P."/>
            <person name="Pitluck S."/>
            <person name="Pritham E.J."/>
            <person name="Rechtsteiner A."/>
            <person name="Rho M."/>
            <person name="Rogozin I.B."/>
            <person name="Sakarya O."/>
            <person name="Salamov A."/>
            <person name="Schaack S."/>
            <person name="Shapiro H."/>
            <person name="Shiga Y."/>
            <person name="Skalitzky C."/>
            <person name="Smith Z."/>
            <person name="Souvorov A."/>
            <person name="Sung W."/>
            <person name="Tang Z."/>
            <person name="Tsuchiya D."/>
            <person name="Tu H."/>
            <person name="Vos H."/>
            <person name="Wang M."/>
            <person name="Wolf Y.I."/>
            <person name="Yamagata H."/>
            <person name="Yamada T."/>
            <person name="Ye Y."/>
            <person name="Shaw J.R."/>
            <person name="Andrews J."/>
            <person name="Crease T.J."/>
            <person name="Tang H."/>
            <person name="Lucas S.M."/>
            <person name="Robertson H.M."/>
            <person name="Bork P."/>
            <person name="Koonin E.V."/>
            <person name="Zdobnov E.M."/>
            <person name="Grigoriev I.V."/>
            <person name="Lynch M."/>
            <person name="Boore J.L."/>
        </authorList>
    </citation>
    <scope>NUCLEOTIDE SEQUENCE [LARGE SCALE GENOMIC DNA]</scope>
</reference>
<dbReference type="InterPro" id="IPR018502">
    <property type="entry name" value="Annexin_repeat"/>
</dbReference>
<keyword evidence="4 6" id="KW-0041">Annexin</keyword>
<evidence type="ECO:0000256" key="6">
    <source>
        <dbReference type="RuleBase" id="RU003540"/>
    </source>
</evidence>
<evidence type="ECO:0000256" key="3">
    <source>
        <dbReference type="ARBA" id="ARBA00022837"/>
    </source>
</evidence>
<dbReference type="FunFam" id="1.10.220.10:FF:000003">
    <property type="entry name" value="Annexin"/>
    <property type="match status" value="1"/>
</dbReference>
<organism evidence="7 8">
    <name type="scientific">Daphnia pulex</name>
    <name type="common">Water flea</name>
    <dbReference type="NCBI Taxonomy" id="6669"/>
    <lineage>
        <taxon>Eukaryota</taxon>
        <taxon>Metazoa</taxon>
        <taxon>Ecdysozoa</taxon>
        <taxon>Arthropoda</taxon>
        <taxon>Crustacea</taxon>
        <taxon>Branchiopoda</taxon>
        <taxon>Diplostraca</taxon>
        <taxon>Cladocera</taxon>
        <taxon>Anomopoda</taxon>
        <taxon>Daphniidae</taxon>
        <taxon>Daphnia</taxon>
    </lineage>
</organism>
<dbReference type="PROSITE" id="PS51897">
    <property type="entry name" value="ANNEXIN_2"/>
    <property type="match status" value="4"/>
</dbReference>
<evidence type="ECO:0000256" key="2">
    <source>
        <dbReference type="ARBA" id="ARBA00022737"/>
    </source>
</evidence>
<dbReference type="OrthoDB" id="37886at2759"/>
<protein>
    <recommendedName>
        <fullName evidence="6">Annexin</fullName>
    </recommendedName>
</protein>
<evidence type="ECO:0000256" key="5">
    <source>
        <dbReference type="ARBA" id="ARBA00023302"/>
    </source>
</evidence>
<dbReference type="Gene3D" id="1.10.220.10">
    <property type="entry name" value="Annexin"/>
    <property type="match status" value="4"/>
</dbReference>
<dbReference type="OMA" id="DENQGVN"/>
<keyword evidence="8" id="KW-1185">Reference proteome</keyword>
<dbReference type="GO" id="GO:0005886">
    <property type="term" value="C:plasma membrane"/>
    <property type="evidence" value="ECO:0000318"/>
    <property type="project" value="GO_Central"/>
</dbReference>
<dbReference type="InterPro" id="IPR037104">
    <property type="entry name" value="Annexin_sf"/>
</dbReference>
<dbReference type="HOGENOM" id="CLU_025300_0_2_1"/>
<dbReference type="Proteomes" id="UP000000305">
    <property type="component" value="Unassembled WGS sequence"/>
</dbReference>
<dbReference type="KEGG" id="dpx:DAPPUDRAFT_44209"/>
<dbReference type="FunCoup" id="E9G1C8">
    <property type="interactions" value="1464"/>
</dbReference>
<dbReference type="STRING" id="6669.E9G1C8"/>
<evidence type="ECO:0000313" key="8">
    <source>
        <dbReference type="Proteomes" id="UP000000305"/>
    </source>
</evidence>
<comment type="domain">
    <text evidence="6">A pair of annexin repeats may form one binding site for calcium and phospholipid.</text>
</comment>
<dbReference type="GO" id="GO:0005634">
    <property type="term" value="C:nucleus"/>
    <property type="evidence" value="ECO:0000318"/>
    <property type="project" value="GO_Central"/>
</dbReference>
<name>E9G1C8_DAPPU</name>
<gene>
    <name evidence="7" type="ORF">DAPPUDRAFT_44209</name>
</gene>
<dbReference type="PROSITE" id="PS00223">
    <property type="entry name" value="ANNEXIN_1"/>
    <property type="match status" value="1"/>
</dbReference>
<keyword evidence="3 6" id="KW-0106">Calcium</keyword>
<dbReference type="InterPro" id="IPR001464">
    <property type="entry name" value="Annexin"/>
</dbReference>
<dbReference type="GO" id="GO:0005544">
    <property type="term" value="F:calcium-dependent phospholipid binding"/>
    <property type="evidence" value="ECO:0000318"/>
    <property type="project" value="GO_Central"/>
</dbReference>
<dbReference type="InterPro" id="IPR018252">
    <property type="entry name" value="Annexin_repeat_CS"/>
</dbReference>